<dbReference type="Proteomes" id="UP000639338">
    <property type="component" value="Unassembled WGS sequence"/>
</dbReference>
<keyword evidence="1" id="KW-0812">Transmembrane</keyword>
<comment type="caution">
    <text evidence="2">The sequence shown here is derived from an EMBL/GenBank/DDBJ whole genome shotgun (WGS) entry which is preliminary data.</text>
</comment>
<keyword evidence="1" id="KW-0472">Membrane</keyword>
<evidence type="ECO:0000313" key="3">
    <source>
        <dbReference type="Proteomes" id="UP000639338"/>
    </source>
</evidence>
<evidence type="ECO:0000256" key="1">
    <source>
        <dbReference type="SAM" id="Phobius"/>
    </source>
</evidence>
<sequence>MTDQQQQPVSLNYQQSSEKLNQRTYVGGPHVHKKRGTFHTPPLLPPPYYFRPGTLTAIHMSHHMNHSYESSSSTALEISEETVPTVNEAKNTLKFLIAFSIVLSIFLCLITYKSLHMP</sequence>
<dbReference type="EMBL" id="JACMRX010000003">
    <property type="protein sequence ID" value="KAF7992878.1"/>
    <property type="molecule type" value="Genomic_DNA"/>
</dbReference>
<accession>A0A834XSY4</accession>
<name>A0A834XSY4_APHGI</name>
<keyword evidence="3" id="KW-1185">Reference proteome</keyword>
<proteinExistence type="predicted"/>
<evidence type="ECO:0000313" key="2">
    <source>
        <dbReference type="EMBL" id="KAF7992878.1"/>
    </source>
</evidence>
<dbReference type="AlphaFoldDB" id="A0A834XSY4"/>
<organism evidence="2 3">
    <name type="scientific">Aphidius gifuensis</name>
    <name type="common">Parasitoid wasp</name>
    <dbReference type="NCBI Taxonomy" id="684658"/>
    <lineage>
        <taxon>Eukaryota</taxon>
        <taxon>Metazoa</taxon>
        <taxon>Ecdysozoa</taxon>
        <taxon>Arthropoda</taxon>
        <taxon>Hexapoda</taxon>
        <taxon>Insecta</taxon>
        <taxon>Pterygota</taxon>
        <taxon>Neoptera</taxon>
        <taxon>Endopterygota</taxon>
        <taxon>Hymenoptera</taxon>
        <taxon>Apocrita</taxon>
        <taxon>Ichneumonoidea</taxon>
        <taxon>Braconidae</taxon>
        <taxon>Aphidiinae</taxon>
        <taxon>Aphidius</taxon>
    </lineage>
</organism>
<keyword evidence="1" id="KW-1133">Transmembrane helix</keyword>
<protein>
    <submittedName>
        <fullName evidence="2">Uncharacterized protein</fullName>
    </submittedName>
</protein>
<gene>
    <name evidence="2" type="ORF">HCN44_005222</name>
</gene>
<reference evidence="2 3" key="1">
    <citation type="submission" date="2020-08" db="EMBL/GenBank/DDBJ databases">
        <title>Aphidius gifuensis genome sequencing and assembly.</title>
        <authorList>
            <person name="Du Z."/>
        </authorList>
    </citation>
    <scope>NUCLEOTIDE SEQUENCE [LARGE SCALE GENOMIC DNA]</scope>
    <source>
        <strain evidence="2">YNYX2018</strain>
        <tissue evidence="2">Adults</tissue>
    </source>
</reference>
<feature type="transmembrane region" description="Helical" evidence="1">
    <location>
        <begin position="93"/>
        <end position="112"/>
    </location>
</feature>